<comment type="caution">
    <text evidence="1">The sequence shown here is derived from an EMBL/GenBank/DDBJ whole genome shotgun (WGS) entry which is preliminary data.</text>
</comment>
<organism evidence="1">
    <name type="scientific">Desulfacinum infernum</name>
    <dbReference type="NCBI Taxonomy" id="35837"/>
    <lineage>
        <taxon>Bacteria</taxon>
        <taxon>Pseudomonadati</taxon>
        <taxon>Thermodesulfobacteriota</taxon>
        <taxon>Syntrophobacteria</taxon>
        <taxon>Syntrophobacterales</taxon>
        <taxon>Syntrophobacteraceae</taxon>
        <taxon>Desulfacinum</taxon>
    </lineage>
</organism>
<accession>A0A832EK22</accession>
<evidence type="ECO:0000313" key="1">
    <source>
        <dbReference type="EMBL" id="HFK97643.1"/>
    </source>
</evidence>
<proteinExistence type="predicted"/>
<dbReference type="EMBL" id="DSTK01000031">
    <property type="protein sequence ID" value="HFK97643.1"/>
    <property type="molecule type" value="Genomic_DNA"/>
</dbReference>
<protein>
    <submittedName>
        <fullName evidence="1">Uncharacterized protein</fullName>
    </submittedName>
</protein>
<sequence length="242" mass="26783">MSFFCYLTLERCCVLAADNKKHVVTVKTTGEGRSTVHEVTTGDARKIFPLGTGWWMTGVGLAAFLQEVRQHVQKALQGSEPGLDPAAAVLEKIAESPDELRCLYRRRVEALREGLPAESGRIEALEGLQDIVLVGFDAASFPVILRSGSDADFAFRRWCGPGITGFSGENGAWDPAVVERIRLFLGDVVEDLQQCPPSQIGDRAWDLIPPLFQWLARAFPQRLSAHGDLVCLTPHEHQWLLF</sequence>
<dbReference type="AlphaFoldDB" id="A0A832EK22"/>
<reference evidence="1" key="1">
    <citation type="journal article" date="2020" name="mSystems">
        <title>Genome- and Community-Level Interaction Insights into Carbon Utilization and Element Cycling Functions of Hydrothermarchaeota in Hydrothermal Sediment.</title>
        <authorList>
            <person name="Zhou Z."/>
            <person name="Liu Y."/>
            <person name="Xu W."/>
            <person name="Pan J."/>
            <person name="Luo Z.H."/>
            <person name="Li M."/>
        </authorList>
    </citation>
    <scope>NUCLEOTIDE SEQUENCE [LARGE SCALE GENOMIC DNA]</scope>
    <source>
        <strain evidence="1">SpSt-456</strain>
    </source>
</reference>
<name>A0A832EK22_9BACT</name>
<gene>
    <name evidence="1" type="ORF">ENS06_10040</name>
</gene>